<dbReference type="EMBL" id="CP015772">
    <property type="protein sequence ID" value="ANH80582.1"/>
    <property type="molecule type" value="Genomic_DNA"/>
</dbReference>
<dbReference type="Proteomes" id="UP000077667">
    <property type="component" value="Chromosome"/>
</dbReference>
<organism evidence="1 2">
    <name type="scientific">Niabella ginsenosidivorans</name>
    <dbReference type="NCBI Taxonomy" id="1176587"/>
    <lineage>
        <taxon>Bacteria</taxon>
        <taxon>Pseudomonadati</taxon>
        <taxon>Bacteroidota</taxon>
        <taxon>Chitinophagia</taxon>
        <taxon>Chitinophagales</taxon>
        <taxon>Chitinophagaceae</taxon>
        <taxon>Niabella</taxon>
    </lineage>
</organism>
<reference evidence="1 2" key="1">
    <citation type="submission" date="2016-05" db="EMBL/GenBank/DDBJ databases">
        <title>Niabella ginsenosidivorans BS26 whole genome sequencing.</title>
        <authorList>
            <person name="Im W.T."/>
            <person name="Siddiqi M.Z."/>
        </authorList>
    </citation>
    <scope>NUCLEOTIDE SEQUENCE [LARGE SCALE GENOMIC DNA]</scope>
    <source>
        <strain evidence="1 2">BS26</strain>
    </source>
</reference>
<protein>
    <submittedName>
        <fullName evidence="1">Uncharacterized protein</fullName>
    </submittedName>
</protein>
<sequence>MKSQFPSLTEAPELEYMFPAHWCFLPMGDNKNVGHPEWYMSNSLTAQKHFQIFKLANCLIQ</sequence>
<dbReference type="STRING" id="1176587.A8C56_05895"/>
<evidence type="ECO:0000313" key="1">
    <source>
        <dbReference type="EMBL" id="ANH80582.1"/>
    </source>
</evidence>
<name>A0A1A9I1L3_9BACT</name>
<accession>A0A1A9I1L3</accession>
<dbReference type="KEGG" id="nia:A8C56_05895"/>
<evidence type="ECO:0000313" key="2">
    <source>
        <dbReference type="Proteomes" id="UP000077667"/>
    </source>
</evidence>
<gene>
    <name evidence="1" type="ORF">A8C56_05895</name>
</gene>
<keyword evidence="2" id="KW-1185">Reference proteome</keyword>
<proteinExistence type="predicted"/>
<dbReference type="AlphaFoldDB" id="A0A1A9I1L3"/>